<gene>
    <name evidence="1" type="ORF">FHR87_001100</name>
</gene>
<dbReference type="RefSeq" id="WP_183165700.1">
    <property type="nucleotide sequence ID" value="NZ_JACHXI010000004.1"/>
</dbReference>
<dbReference type="EMBL" id="JACHXI010000004">
    <property type="protein sequence ID" value="MBB3102712.1"/>
    <property type="molecule type" value="Genomic_DNA"/>
</dbReference>
<comment type="caution">
    <text evidence="1">The sequence shown here is derived from an EMBL/GenBank/DDBJ whole genome shotgun (WGS) entry which is preliminary data.</text>
</comment>
<proteinExistence type="predicted"/>
<dbReference type="Gene3D" id="3.40.190.10">
    <property type="entry name" value="Periplasmic binding protein-like II"/>
    <property type="match status" value="1"/>
</dbReference>
<dbReference type="AlphaFoldDB" id="A0A839SZY1"/>
<evidence type="ECO:0000313" key="2">
    <source>
        <dbReference type="Proteomes" id="UP000549250"/>
    </source>
</evidence>
<organism evidence="1 2">
    <name type="scientific">Azomonas macrocytogenes</name>
    <name type="common">Azotobacter macrocytogenes</name>
    <dbReference type="NCBI Taxonomy" id="69962"/>
    <lineage>
        <taxon>Bacteria</taxon>
        <taxon>Pseudomonadati</taxon>
        <taxon>Pseudomonadota</taxon>
        <taxon>Gammaproteobacteria</taxon>
        <taxon>Pseudomonadales</taxon>
        <taxon>Pseudomonadaceae</taxon>
        <taxon>Azomonas</taxon>
    </lineage>
</organism>
<name>A0A839SZY1_AZOMA</name>
<sequence>MSPAKSVAAQARVTGIAAEICQQANAGARFSVEAIGAADIATLQDIADTYREEGIVTRPVRAVDGLLPGYFQPAKSTSHE</sequence>
<accession>A0A839SZY1</accession>
<keyword evidence="2" id="KW-1185">Reference proteome</keyword>
<evidence type="ECO:0000313" key="1">
    <source>
        <dbReference type="EMBL" id="MBB3102712.1"/>
    </source>
</evidence>
<dbReference type="Proteomes" id="UP000549250">
    <property type="component" value="Unassembled WGS sequence"/>
</dbReference>
<protein>
    <submittedName>
        <fullName evidence="1">Uncharacterized protein</fullName>
    </submittedName>
</protein>
<reference evidence="1 2" key="1">
    <citation type="submission" date="2020-08" db="EMBL/GenBank/DDBJ databases">
        <title>Genomic Encyclopedia of Type Strains, Phase III (KMG-III): the genomes of soil and plant-associated and newly described type strains.</title>
        <authorList>
            <person name="Whitman W."/>
        </authorList>
    </citation>
    <scope>NUCLEOTIDE SEQUENCE [LARGE SCALE GENOMIC DNA]</scope>
    <source>
        <strain evidence="1 2">CECT 4462</strain>
    </source>
</reference>